<organism evidence="11 12">
    <name type="scientific">Coilia grayii</name>
    <name type="common">Gray's grenadier anchovy</name>
    <dbReference type="NCBI Taxonomy" id="363190"/>
    <lineage>
        <taxon>Eukaryota</taxon>
        <taxon>Metazoa</taxon>
        <taxon>Chordata</taxon>
        <taxon>Craniata</taxon>
        <taxon>Vertebrata</taxon>
        <taxon>Euteleostomi</taxon>
        <taxon>Actinopterygii</taxon>
        <taxon>Neopterygii</taxon>
        <taxon>Teleostei</taxon>
        <taxon>Clupei</taxon>
        <taxon>Clupeiformes</taxon>
        <taxon>Clupeoidei</taxon>
        <taxon>Engraulidae</taxon>
        <taxon>Coilinae</taxon>
        <taxon>Coilia</taxon>
    </lineage>
</organism>
<keyword evidence="3" id="KW-0677">Repeat</keyword>
<evidence type="ECO:0000256" key="5">
    <source>
        <dbReference type="ARBA" id="ARBA00022833"/>
    </source>
</evidence>
<dbReference type="EMBL" id="JBHFQA010000022">
    <property type="protein sequence ID" value="KAL2079550.1"/>
    <property type="molecule type" value="Genomic_DNA"/>
</dbReference>
<dbReference type="Pfam" id="PF00651">
    <property type="entry name" value="BTB"/>
    <property type="match status" value="1"/>
</dbReference>
<dbReference type="AlphaFoldDB" id="A0ABD1IX63"/>
<dbReference type="GO" id="GO:0005634">
    <property type="term" value="C:nucleus"/>
    <property type="evidence" value="ECO:0007669"/>
    <property type="project" value="UniProtKB-SubCell"/>
</dbReference>
<dbReference type="InterPro" id="IPR011333">
    <property type="entry name" value="SKP1/BTB/POZ_sf"/>
</dbReference>
<keyword evidence="5" id="KW-0862">Zinc</keyword>
<name>A0ABD1IX63_9TELE</name>
<dbReference type="Gene3D" id="3.30.160.60">
    <property type="entry name" value="Classic Zinc Finger"/>
    <property type="match status" value="5"/>
</dbReference>
<feature type="domain" description="BTB" evidence="9">
    <location>
        <begin position="34"/>
        <end position="98"/>
    </location>
</feature>
<dbReference type="PANTHER" id="PTHR24394:SF55">
    <property type="entry name" value="ZINC FINGER PROTEIN 131"/>
    <property type="match status" value="1"/>
</dbReference>
<dbReference type="InterPro" id="IPR013087">
    <property type="entry name" value="Znf_C2H2_type"/>
</dbReference>
<dbReference type="PANTHER" id="PTHR24394">
    <property type="entry name" value="ZINC FINGER PROTEIN"/>
    <property type="match status" value="1"/>
</dbReference>
<evidence type="ECO:0000259" key="9">
    <source>
        <dbReference type="PROSITE" id="PS50097"/>
    </source>
</evidence>
<protein>
    <recommendedName>
        <fullName evidence="13">Zinc finger protein 131</fullName>
    </recommendedName>
</protein>
<feature type="domain" description="C2H2-type" evidence="10">
    <location>
        <begin position="353"/>
        <end position="380"/>
    </location>
</feature>
<evidence type="ECO:0000256" key="2">
    <source>
        <dbReference type="ARBA" id="ARBA00022723"/>
    </source>
</evidence>
<dbReference type="PROSITE" id="PS50157">
    <property type="entry name" value="ZINC_FINGER_C2H2_2"/>
    <property type="match status" value="5"/>
</dbReference>
<evidence type="ECO:0000256" key="6">
    <source>
        <dbReference type="ARBA" id="ARBA00023242"/>
    </source>
</evidence>
<evidence type="ECO:0000313" key="12">
    <source>
        <dbReference type="Proteomes" id="UP001591681"/>
    </source>
</evidence>
<dbReference type="Proteomes" id="UP001591681">
    <property type="component" value="Unassembled WGS sequence"/>
</dbReference>
<keyword evidence="2" id="KW-0479">Metal-binding</keyword>
<keyword evidence="6" id="KW-0539">Nucleus</keyword>
<dbReference type="FunFam" id="3.30.160.60:FF:000498">
    <property type="entry name" value="Putative zinc finger protein 131"/>
    <property type="match status" value="1"/>
</dbReference>
<evidence type="ECO:0000313" key="11">
    <source>
        <dbReference type="EMBL" id="KAL2079550.1"/>
    </source>
</evidence>
<evidence type="ECO:0008006" key="13">
    <source>
        <dbReference type="Google" id="ProtNLM"/>
    </source>
</evidence>
<evidence type="ECO:0000256" key="1">
    <source>
        <dbReference type="ARBA" id="ARBA00004123"/>
    </source>
</evidence>
<sequence length="620" mass="68868">MADEGEVDSGHEFPAHYKVMLDKLNEQRQLDQFTDITLIVDGHQFRAHKAVLAACSQFFHKFFQDFKQEPLVEIEGVSNSAFRHLMEFTYTATLSVNGSEEVSDVWRAAEYLQMQEAIKALNNRMNNNATLVTTQVLAGKSKAKKRKIAETSNVITESLPSVEGETVEFEVEVGDVEEAALEEVVDAAHPRGGDAQTSSSDDSALALLADITSKYRPGDTALQGGGGEGGVDRCPEAAVAAAAMVQEEEELVLQEETVMAPKALESIEVVEVQISQLDNMFRCDKCDRCFKIFYHLKQHMKSHESSAEGCKPFVCRHCGKAYAREGALKQHLNSYHYEAEEQSRRQRPQKKVHVCEYCDKQFDHFGHFKEHLRKHTGEKPFECPDCHERFARNSTLKCHMAACQNGCGAKKGRKKLYECQVCNSVFNSWDQFKDHLVIHTGEKPNHCTFCDLWFTQPRDLRAHLRDLHGIQDDSITSTTSANAGEEVILAEASAGAEGAAGLLLTTEDGIRVEHVTVEPMDMVAVEETLVVEEEDTTTTTAVVAAASPPISPSGAVASRSSDGQQQQEEELEAERPNEHQAVEIQVTDVRHVTVSEEHLHPEVQVETVGVDDTVIQTVQV</sequence>
<dbReference type="FunFam" id="3.30.710.10:FF:000041">
    <property type="entry name" value="Zinc finger protein 131"/>
    <property type="match status" value="1"/>
</dbReference>
<keyword evidence="12" id="KW-1185">Reference proteome</keyword>
<dbReference type="SMART" id="SM00355">
    <property type="entry name" value="ZnF_C2H2"/>
    <property type="match status" value="6"/>
</dbReference>
<feature type="domain" description="C2H2-type" evidence="10">
    <location>
        <begin position="381"/>
        <end position="411"/>
    </location>
</feature>
<evidence type="ECO:0000256" key="7">
    <source>
        <dbReference type="PROSITE-ProRule" id="PRU00042"/>
    </source>
</evidence>
<dbReference type="SUPFAM" id="SSF57667">
    <property type="entry name" value="beta-beta-alpha zinc fingers"/>
    <property type="match status" value="3"/>
</dbReference>
<dbReference type="Gene3D" id="3.30.710.10">
    <property type="entry name" value="Potassium Channel Kv1.1, Chain A"/>
    <property type="match status" value="1"/>
</dbReference>
<feature type="domain" description="C2H2-type" evidence="10">
    <location>
        <begin position="417"/>
        <end position="444"/>
    </location>
</feature>
<evidence type="ECO:0000259" key="10">
    <source>
        <dbReference type="PROSITE" id="PS50157"/>
    </source>
</evidence>
<comment type="caution">
    <text evidence="11">The sequence shown here is derived from an EMBL/GenBank/DDBJ whole genome shotgun (WGS) entry which is preliminary data.</text>
</comment>
<dbReference type="Pfam" id="PF12874">
    <property type="entry name" value="zf-met"/>
    <property type="match status" value="1"/>
</dbReference>
<comment type="subcellular location">
    <subcellularLocation>
        <location evidence="1">Nucleus</location>
    </subcellularLocation>
</comment>
<evidence type="ECO:0000256" key="3">
    <source>
        <dbReference type="ARBA" id="ARBA00022737"/>
    </source>
</evidence>
<dbReference type="InterPro" id="IPR000210">
    <property type="entry name" value="BTB/POZ_dom"/>
</dbReference>
<dbReference type="SUPFAM" id="SSF54695">
    <property type="entry name" value="POZ domain"/>
    <property type="match status" value="1"/>
</dbReference>
<reference evidence="11 12" key="1">
    <citation type="submission" date="2024-09" db="EMBL/GenBank/DDBJ databases">
        <title>A chromosome-level genome assembly of Gray's grenadier anchovy, Coilia grayii.</title>
        <authorList>
            <person name="Fu Z."/>
        </authorList>
    </citation>
    <scope>NUCLEOTIDE SEQUENCE [LARGE SCALE GENOMIC DNA]</scope>
    <source>
        <strain evidence="11">G4</strain>
        <tissue evidence="11">Muscle</tissue>
    </source>
</reference>
<dbReference type="PROSITE" id="PS00028">
    <property type="entry name" value="ZINC_FINGER_C2H2_1"/>
    <property type="match status" value="5"/>
</dbReference>
<dbReference type="InterPro" id="IPR036236">
    <property type="entry name" value="Znf_C2H2_sf"/>
</dbReference>
<dbReference type="FunFam" id="3.30.160.60:FF:000552">
    <property type="entry name" value="Zinc finger protein 131"/>
    <property type="match status" value="1"/>
</dbReference>
<evidence type="ECO:0000256" key="4">
    <source>
        <dbReference type="ARBA" id="ARBA00022771"/>
    </source>
</evidence>
<feature type="domain" description="C2H2-type" evidence="10">
    <location>
        <begin position="313"/>
        <end position="341"/>
    </location>
</feature>
<dbReference type="Pfam" id="PF00096">
    <property type="entry name" value="zf-C2H2"/>
    <property type="match status" value="2"/>
</dbReference>
<accession>A0ABD1IX63</accession>
<feature type="region of interest" description="Disordered" evidence="8">
    <location>
        <begin position="546"/>
        <end position="580"/>
    </location>
</feature>
<dbReference type="SMART" id="SM00225">
    <property type="entry name" value="BTB"/>
    <property type="match status" value="1"/>
</dbReference>
<feature type="domain" description="C2H2-type" evidence="10">
    <location>
        <begin position="281"/>
        <end position="308"/>
    </location>
</feature>
<keyword evidence="4 7" id="KW-0863">Zinc-finger</keyword>
<proteinExistence type="predicted"/>
<evidence type="ECO:0000256" key="8">
    <source>
        <dbReference type="SAM" id="MobiDB-lite"/>
    </source>
</evidence>
<dbReference type="GO" id="GO:0008270">
    <property type="term" value="F:zinc ion binding"/>
    <property type="evidence" value="ECO:0007669"/>
    <property type="project" value="UniProtKB-KW"/>
</dbReference>
<gene>
    <name evidence="11" type="ORF">ACEWY4_025294</name>
</gene>
<dbReference type="PROSITE" id="PS50097">
    <property type="entry name" value="BTB"/>
    <property type="match status" value="1"/>
</dbReference>